<dbReference type="Proteomes" id="UP000287188">
    <property type="component" value="Unassembled WGS sequence"/>
</dbReference>
<dbReference type="AlphaFoldDB" id="A0A402AW00"/>
<dbReference type="InterPro" id="IPR036388">
    <property type="entry name" value="WH-like_DNA-bd_sf"/>
</dbReference>
<evidence type="ECO:0008006" key="3">
    <source>
        <dbReference type="Google" id="ProtNLM"/>
    </source>
</evidence>
<evidence type="ECO:0000313" key="1">
    <source>
        <dbReference type="EMBL" id="GCE23278.1"/>
    </source>
</evidence>
<gene>
    <name evidence="1" type="ORF">KDK_70780</name>
</gene>
<keyword evidence="2" id="KW-1185">Reference proteome</keyword>
<proteinExistence type="predicted"/>
<evidence type="ECO:0000313" key="2">
    <source>
        <dbReference type="Proteomes" id="UP000287188"/>
    </source>
</evidence>
<name>A0A402AW00_9CHLR</name>
<accession>A0A402AW00</accession>
<protein>
    <recommendedName>
        <fullName evidence="3">OmpR/PhoB-type domain-containing protein</fullName>
    </recommendedName>
</protein>
<dbReference type="Gene3D" id="1.10.10.10">
    <property type="entry name" value="Winged helix-like DNA-binding domain superfamily/Winged helix DNA-binding domain"/>
    <property type="match status" value="1"/>
</dbReference>
<comment type="caution">
    <text evidence="1">The sequence shown here is derived from an EMBL/GenBank/DDBJ whole genome shotgun (WGS) entry which is preliminary data.</text>
</comment>
<dbReference type="EMBL" id="BIFS01000002">
    <property type="protein sequence ID" value="GCE23278.1"/>
    <property type="molecule type" value="Genomic_DNA"/>
</dbReference>
<reference evidence="2" key="1">
    <citation type="submission" date="2018-12" db="EMBL/GenBank/DDBJ databases">
        <title>Tengunoibacter tsumagoiensis gen. nov., sp. nov., Dictyobacter kobayashii sp. nov., D. alpinus sp. nov., and D. joshuensis sp. nov. and description of Dictyobacteraceae fam. nov. within the order Ktedonobacterales isolated from Tengu-no-mugimeshi.</title>
        <authorList>
            <person name="Wang C.M."/>
            <person name="Zheng Y."/>
            <person name="Sakai Y."/>
            <person name="Toyoda A."/>
            <person name="Minakuchi Y."/>
            <person name="Abe K."/>
            <person name="Yokota A."/>
            <person name="Yabe S."/>
        </authorList>
    </citation>
    <scope>NUCLEOTIDE SEQUENCE [LARGE SCALE GENOMIC DNA]</scope>
    <source>
        <strain evidence="2">Uno11</strain>
    </source>
</reference>
<sequence length="121" mass="14100">MATMTKYILRNDLSIVCRDTYGKLLCNEHIVPLTPTEYRLCSLFLKKREHQISFQTDTFVFPYILRSDLQKWAGIPNKQLLRKHISNANSKLAPHHLHIKSFEQGYVLINQQVFIATGVNQ</sequence>
<organism evidence="1 2">
    <name type="scientific">Dictyobacter kobayashii</name>
    <dbReference type="NCBI Taxonomy" id="2014872"/>
    <lineage>
        <taxon>Bacteria</taxon>
        <taxon>Bacillati</taxon>
        <taxon>Chloroflexota</taxon>
        <taxon>Ktedonobacteria</taxon>
        <taxon>Ktedonobacterales</taxon>
        <taxon>Dictyobacteraceae</taxon>
        <taxon>Dictyobacter</taxon>
    </lineage>
</organism>